<gene>
    <name evidence="6" type="ORF">SAMN05661077_1221</name>
</gene>
<sequence>MKALAMALLAGLALSAGQGTAAAQDSGAPSGRVTILHTNDFHGRHKPFKVGPGNATAQTGDPGKEDPFEFGRPGTVGGLAPLATAVRSIRESRGGDAVLLVDAGDSFSNGLLGNRTRGKAMIELMNALEYDFAALGNHDFDYGLERTRELDAAAAFPMRAANALVAETGKPFLGDPTKVVEAGGIRVGLLALGYHNTPLTTSPKKVQGLEFTSGIATAREYVPELRKRADVVVVVSHQGAEVDELLAREVPGIDLIVGGHSHDAYVRDNGAWRVQSLADGAMLGEVTVQVEKGRITKVDATNHVLWTADYHPNANMAERVGKLRDPHKEDLEAVLAKALGPIGRNYRSESPFDRLVGNILIDETGADVAFLPGVGYGVTLRKGPITREALYSLIPHPSTLVTLELTGEQIRAVLEQSATNLAPPDPQDAVGGLVQTSGMRWTVDLSRPAGDRVGDVEVGGEALAEDERYSVVTHSGMLAGLHGYDTFGEGSDFKETDRKVVVIVEEYLRDQEEIEAPEGGDITLKTEQQEEDG</sequence>
<dbReference type="GO" id="GO:0016787">
    <property type="term" value="F:hydrolase activity"/>
    <property type="evidence" value="ECO:0007669"/>
    <property type="project" value="UniProtKB-KW"/>
</dbReference>
<feature type="region of interest" description="Disordered" evidence="3">
    <location>
        <begin position="44"/>
        <end position="64"/>
    </location>
</feature>
<dbReference type="PANTHER" id="PTHR11575:SF24">
    <property type="entry name" value="5'-NUCLEOTIDASE"/>
    <property type="match status" value="1"/>
</dbReference>
<keyword evidence="2" id="KW-0378">Hydrolase</keyword>
<dbReference type="Gene3D" id="3.60.21.10">
    <property type="match status" value="1"/>
</dbReference>
<feature type="signal peptide" evidence="2">
    <location>
        <begin position="1"/>
        <end position="21"/>
    </location>
</feature>
<evidence type="ECO:0000256" key="2">
    <source>
        <dbReference type="RuleBase" id="RU362119"/>
    </source>
</evidence>
<evidence type="ECO:0000256" key="3">
    <source>
        <dbReference type="SAM" id="MobiDB-lite"/>
    </source>
</evidence>
<dbReference type="Proteomes" id="UP000183104">
    <property type="component" value="Unassembled WGS sequence"/>
</dbReference>
<dbReference type="InterPro" id="IPR006179">
    <property type="entry name" value="5_nucleotidase/apyrase"/>
</dbReference>
<evidence type="ECO:0000256" key="1">
    <source>
        <dbReference type="ARBA" id="ARBA00022729"/>
    </source>
</evidence>
<dbReference type="InterPro" id="IPR029052">
    <property type="entry name" value="Metallo-depent_PP-like"/>
</dbReference>
<dbReference type="Pfam" id="PF02872">
    <property type="entry name" value="5_nucleotid_C"/>
    <property type="match status" value="1"/>
</dbReference>
<dbReference type="SUPFAM" id="SSF56300">
    <property type="entry name" value="Metallo-dependent phosphatases"/>
    <property type="match status" value="1"/>
</dbReference>
<dbReference type="AlphaFoldDB" id="A0A0P9CAE9"/>
<organism evidence="6 7">
    <name type="scientific">Thiohalorhabdus denitrificans</name>
    <dbReference type="NCBI Taxonomy" id="381306"/>
    <lineage>
        <taxon>Bacteria</taxon>
        <taxon>Pseudomonadati</taxon>
        <taxon>Pseudomonadota</taxon>
        <taxon>Gammaproteobacteria</taxon>
        <taxon>Thiohalorhabdales</taxon>
        <taxon>Thiohalorhabdaceae</taxon>
        <taxon>Thiohalorhabdus</taxon>
    </lineage>
</organism>
<name>A0A0P9CAE9_9GAMM</name>
<dbReference type="SUPFAM" id="SSF55816">
    <property type="entry name" value="5'-nucleotidase (syn. UDP-sugar hydrolase), C-terminal domain"/>
    <property type="match status" value="1"/>
</dbReference>
<evidence type="ECO:0000259" key="4">
    <source>
        <dbReference type="Pfam" id="PF00149"/>
    </source>
</evidence>
<dbReference type="PANTHER" id="PTHR11575">
    <property type="entry name" value="5'-NUCLEOTIDASE-RELATED"/>
    <property type="match status" value="1"/>
</dbReference>
<dbReference type="OrthoDB" id="9803927at2"/>
<dbReference type="Gene3D" id="3.90.780.10">
    <property type="entry name" value="5'-Nucleotidase, C-terminal domain"/>
    <property type="match status" value="1"/>
</dbReference>
<keyword evidence="7" id="KW-1185">Reference proteome</keyword>
<dbReference type="InterPro" id="IPR008334">
    <property type="entry name" value="5'-Nucleotdase_C"/>
</dbReference>
<dbReference type="Pfam" id="PF00149">
    <property type="entry name" value="Metallophos"/>
    <property type="match status" value="1"/>
</dbReference>
<evidence type="ECO:0000259" key="5">
    <source>
        <dbReference type="Pfam" id="PF02872"/>
    </source>
</evidence>
<dbReference type="RefSeq" id="WP_074471304.1">
    <property type="nucleotide sequence ID" value="NZ_FMUN01000003.1"/>
</dbReference>
<protein>
    <submittedName>
        <fullName evidence="6">5'-nucleotidase</fullName>
    </submittedName>
</protein>
<keyword evidence="2" id="KW-0547">Nucleotide-binding</keyword>
<feature type="chain" id="PRO_5010893948" evidence="2">
    <location>
        <begin position="22"/>
        <end position="533"/>
    </location>
</feature>
<dbReference type="InterPro" id="IPR004843">
    <property type="entry name" value="Calcineurin-like_PHP"/>
</dbReference>
<dbReference type="STRING" id="381306.AN478_07290"/>
<comment type="similarity">
    <text evidence="2">Belongs to the 5'-nucleotidase family.</text>
</comment>
<proteinExistence type="inferred from homology"/>
<dbReference type="PATRIC" id="fig|381306.5.peg.92"/>
<feature type="domain" description="Calcineurin-like phosphoesterase" evidence="4">
    <location>
        <begin position="34"/>
        <end position="263"/>
    </location>
</feature>
<feature type="domain" description="5'-Nucleotidase C-terminal" evidence="5">
    <location>
        <begin position="344"/>
        <end position="488"/>
    </location>
</feature>
<accession>A0A0P9CAE9</accession>
<dbReference type="GO" id="GO:0000166">
    <property type="term" value="F:nucleotide binding"/>
    <property type="evidence" value="ECO:0007669"/>
    <property type="project" value="UniProtKB-KW"/>
</dbReference>
<dbReference type="PRINTS" id="PR01607">
    <property type="entry name" value="APYRASEFAMLY"/>
</dbReference>
<keyword evidence="1 2" id="KW-0732">Signal</keyword>
<evidence type="ECO:0000313" key="7">
    <source>
        <dbReference type="Proteomes" id="UP000183104"/>
    </source>
</evidence>
<dbReference type="EMBL" id="FMUN01000003">
    <property type="protein sequence ID" value="SCY10711.1"/>
    <property type="molecule type" value="Genomic_DNA"/>
</dbReference>
<dbReference type="GO" id="GO:0030288">
    <property type="term" value="C:outer membrane-bounded periplasmic space"/>
    <property type="evidence" value="ECO:0007669"/>
    <property type="project" value="TreeGrafter"/>
</dbReference>
<dbReference type="InterPro" id="IPR036907">
    <property type="entry name" value="5'-Nucleotdase_C_sf"/>
</dbReference>
<reference evidence="7" key="1">
    <citation type="submission" date="2016-10" db="EMBL/GenBank/DDBJ databases">
        <authorList>
            <person name="Varghese N."/>
        </authorList>
    </citation>
    <scope>NUCLEOTIDE SEQUENCE [LARGE SCALE GENOMIC DNA]</scope>
    <source>
        <strain evidence="7">HL 19</strain>
    </source>
</reference>
<dbReference type="CDD" id="cd00845">
    <property type="entry name" value="MPP_UshA_N_like"/>
    <property type="match status" value="1"/>
</dbReference>
<feature type="region of interest" description="Disordered" evidence="3">
    <location>
        <begin position="511"/>
        <end position="533"/>
    </location>
</feature>
<dbReference type="GO" id="GO:0009166">
    <property type="term" value="P:nucleotide catabolic process"/>
    <property type="evidence" value="ECO:0007669"/>
    <property type="project" value="InterPro"/>
</dbReference>
<evidence type="ECO:0000313" key="6">
    <source>
        <dbReference type="EMBL" id="SCY10711.1"/>
    </source>
</evidence>